<keyword evidence="1" id="KW-0812">Transmembrane</keyword>
<keyword evidence="1" id="KW-0472">Membrane</keyword>
<comment type="caution">
    <text evidence="2">The sequence shown here is derived from an EMBL/GenBank/DDBJ whole genome shotgun (WGS) entry which is preliminary data.</text>
</comment>
<evidence type="ECO:0000313" key="3">
    <source>
        <dbReference type="Proteomes" id="UP000194931"/>
    </source>
</evidence>
<sequence length="62" mass="6476">MEGFVTGHKKTASQGGWAIIRQQSADQDVDVLTIITSVGWAGNAVLVVSVPLAMAARTSTFS</sequence>
<dbReference type="EMBL" id="JOPJ01000037">
    <property type="protein sequence ID" value="OUJ10840.1"/>
    <property type="molecule type" value="Genomic_DNA"/>
</dbReference>
<feature type="transmembrane region" description="Helical" evidence="1">
    <location>
        <begin position="31"/>
        <end position="56"/>
    </location>
</feature>
<dbReference type="AlphaFoldDB" id="A0A252BRZ3"/>
<reference evidence="3" key="1">
    <citation type="submission" date="2014-06" db="EMBL/GenBank/DDBJ databases">
        <authorList>
            <person name="Winans N.J."/>
            <person name="Newell P.D."/>
            <person name="Douglas A.E."/>
        </authorList>
    </citation>
    <scope>NUCLEOTIDE SEQUENCE [LARGE SCALE GENOMIC DNA]</scope>
</reference>
<keyword evidence="1" id="KW-1133">Transmembrane helix</keyword>
<gene>
    <name evidence="2" type="ORF">HK26_07405</name>
</gene>
<dbReference type="Proteomes" id="UP000194931">
    <property type="component" value="Unassembled WGS sequence"/>
</dbReference>
<keyword evidence="3" id="KW-1185">Reference proteome</keyword>
<evidence type="ECO:0000256" key="1">
    <source>
        <dbReference type="SAM" id="Phobius"/>
    </source>
</evidence>
<proteinExistence type="predicted"/>
<name>A0A252BRZ3_9PROT</name>
<accession>A0A252BRZ3</accession>
<organism evidence="2 3">
    <name type="scientific">Acetobacter okinawensis</name>
    <dbReference type="NCBI Taxonomy" id="1076594"/>
    <lineage>
        <taxon>Bacteria</taxon>
        <taxon>Pseudomonadati</taxon>
        <taxon>Pseudomonadota</taxon>
        <taxon>Alphaproteobacteria</taxon>
        <taxon>Acetobacterales</taxon>
        <taxon>Acetobacteraceae</taxon>
        <taxon>Acetobacter</taxon>
    </lineage>
</organism>
<protein>
    <submittedName>
        <fullName evidence="2">Uncharacterized protein</fullName>
    </submittedName>
</protein>
<evidence type="ECO:0000313" key="2">
    <source>
        <dbReference type="EMBL" id="OUJ10840.1"/>
    </source>
</evidence>